<keyword evidence="3" id="KW-1185">Reference proteome</keyword>
<gene>
    <name evidence="2" type="ORF">JTE90_003927</name>
</gene>
<evidence type="ECO:0000313" key="2">
    <source>
        <dbReference type="EMBL" id="KAG8188670.1"/>
    </source>
</evidence>
<name>A0AAV6UW06_9ARAC</name>
<feature type="transmembrane region" description="Helical" evidence="1">
    <location>
        <begin position="102"/>
        <end position="123"/>
    </location>
</feature>
<proteinExistence type="predicted"/>
<keyword evidence="1" id="KW-0812">Transmembrane</keyword>
<dbReference type="Proteomes" id="UP000827092">
    <property type="component" value="Unassembled WGS sequence"/>
</dbReference>
<evidence type="ECO:0008006" key="4">
    <source>
        <dbReference type="Google" id="ProtNLM"/>
    </source>
</evidence>
<comment type="caution">
    <text evidence="2">The sequence shown here is derived from an EMBL/GenBank/DDBJ whole genome shotgun (WGS) entry which is preliminary data.</text>
</comment>
<dbReference type="AlphaFoldDB" id="A0AAV6UW06"/>
<keyword evidence="1" id="KW-0472">Membrane</keyword>
<keyword evidence="1" id="KW-1133">Transmembrane helix</keyword>
<evidence type="ECO:0000313" key="3">
    <source>
        <dbReference type="Proteomes" id="UP000827092"/>
    </source>
</evidence>
<organism evidence="2 3">
    <name type="scientific">Oedothorax gibbosus</name>
    <dbReference type="NCBI Taxonomy" id="931172"/>
    <lineage>
        <taxon>Eukaryota</taxon>
        <taxon>Metazoa</taxon>
        <taxon>Ecdysozoa</taxon>
        <taxon>Arthropoda</taxon>
        <taxon>Chelicerata</taxon>
        <taxon>Arachnida</taxon>
        <taxon>Araneae</taxon>
        <taxon>Araneomorphae</taxon>
        <taxon>Entelegynae</taxon>
        <taxon>Araneoidea</taxon>
        <taxon>Linyphiidae</taxon>
        <taxon>Erigoninae</taxon>
        <taxon>Oedothorax</taxon>
    </lineage>
</organism>
<protein>
    <recommendedName>
        <fullName evidence="4">Protein sleepless</fullName>
    </recommendedName>
</protein>
<evidence type="ECO:0000256" key="1">
    <source>
        <dbReference type="SAM" id="Phobius"/>
    </source>
</evidence>
<sequence length="124" mass="13857">MLSNAELKSGGKTLIGGCGCCQSRDLKSQHLQKLLFWQFLIAKKNPILGTSEEILRFKLEQPTRRIIRQCASDVDKERPCYYRAGFGGRANVCDCFESKCNYASTIINSILVTLMCAVSAIIFL</sequence>
<accession>A0AAV6UW06</accession>
<dbReference type="EMBL" id="JAFNEN010000233">
    <property type="protein sequence ID" value="KAG8188670.1"/>
    <property type="molecule type" value="Genomic_DNA"/>
</dbReference>
<reference evidence="2 3" key="1">
    <citation type="journal article" date="2022" name="Nat. Ecol. Evol.">
        <title>A masculinizing supergene underlies an exaggerated male reproductive morph in a spider.</title>
        <authorList>
            <person name="Hendrickx F."/>
            <person name="De Corte Z."/>
            <person name="Sonet G."/>
            <person name="Van Belleghem S.M."/>
            <person name="Kostlbacher S."/>
            <person name="Vangestel C."/>
        </authorList>
    </citation>
    <scope>NUCLEOTIDE SEQUENCE [LARGE SCALE GENOMIC DNA]</scope>
    <source>
        <strain evidence="2">W744_W776</strain>
    </source>
</reference>